<organism evidence="2 3">
    <name type="scientific">Phoxinus phoxinus</name>
    <name type="common">Eurasian minnow</name>
    <dbReference type="NCBI Taxonomy" id="58324"/>
    <lineage>
        <taxon>Eukaryota</taxon>
        <taxon>Metazoa</taxon>
        <taxon>Chordata</taxon>
        <taxon>Craniata</taxon>
        <taxon>Vertebrata</taxon>
        <taxon>Euteleostomi</taxon>
        <taxon>Actinopterygii</taxon>
        <taxon>Neopterygii</taxon>
        <taxon>Teleostei</taxon>
        <taxon>Ostariophysi</taxon>
        <taxon>Cypriniformes</taxon>
        <taxon>Leuciscidae</taxon>
        <taxon>Phoxininae</taxon>
        <taxon>Phoxinus</taxon>
    </lineage>
</organism>
<dbReference type="Proteomes" id="UP001364617">
    <property type="component" value="Unassembled WGS sequence"/>
</dbReference>
<dbReference type="AlphaFoldDB" id="A0AAN9H0S7"/>
<sequence length="99" mass="11104">MALVASDTQLMNTTAASSKGERGFRQLGGDSIAMATAEPQRMNRTVLESSDVDREHESDLINYRNIRFHHLHKALEDVFEMRVVTSTPEGPRGSSLRHH</sequence>
<accession>A0AAN9H0S7</accession>
<protein>
    <submittedName>
        <fullName evidence="2">Uncharacterized protein</fullName>
    </submittedName>
</protein>
<evidence type="ECO:0000313" key="3">
    <source>
        <dbReference type="Proteomes" id="UP001364617"/>
    </source>
</evidence>
<reference evidence="2 3" key="1">
    <citation type="submission" date="2024-02" db="EMBL/GenBank/DDBJ databases">
        <title>Chromosome-level genome assembly of the Eurasian Minnow (Phoxinus phoxinus).</title>
        <authorList>
            <person name="Oriowo T.O."/>
            <person name="Martin S."/>
            <person name="Stange M."/>
            <person name="Chrysostomakis Y."/>
            <person name="Brown T."/>
            <person name="Winkler S."/>
            <person name="Kukowka S."/>
            <person name="Myers E.W."/>
            <person name="Bohne A."/>
        </authorList>
    </citation>
    <scope>NUCLEOTIDE SEQUENCE [LARGE SCALE GENOMIC DNA]</scope>
    <source>
        <strain evidence="2">ZFMK-TIS-60720</strain>
        <tissue evidence="2">Whole Organism</tissue>
    </source>
</reference>
<comment type="caution">
    <text evidence="2">The sequence shown here is derived from an EMBL/GenBank/DDBJ whole genome shotgun (WGS) entry which is preliminary data.</text>
</comment>
<keyword evidence="3" id="KW-1185">Reference proteome</keyword>
<feature type="region of interest" description="Disordered" evidence="1">
    <location>
        <begin position="1"/>
        <end position="25"/>
    </location>
</feature>
<feature type="compositionally biased region" description="Polar residues" evidence="1">
    <location>
        <begin position="1"/>
        <end position="17"/>
    </location>
</feature>
<gene>
    <name evidence="2" type="ORF">R3I93_014269</name>
</gene>
<name>A0AAN9H0S7_9TELE</name>
<evidence type="ECO:0000313" key="2">
    <source>
        <dbReference type="EMBL" id="KAK7143053.1"/>
    </source>
</evidence>
<proteinExistence type="predicted"/>
<evidence type="ECO:0000256" key="1">
    <source>
        <dbReference type="SAM" id="MobiDB-lite"/>
    </source>
</evidence>
<dbReference type="EMBL" id="JAYKXH010000015">
    <property type="protein sequence ID" value="KAK7143053.1"/>
    <property type="molecule type" value="Genomic_DNA"/>
</dbReference>